<dbReference type="EMBL" id="SJKD01000002">
    <property type="protein sequence ID" value="TCC50841.1"/>
    <property type="molecule type" value="Genomic_DNA"/>
</dbReference>
<feature type="signal peptide" evidence="2">
    <location>
        <begin position="1"/>
        <end position="23"/>
    </location>
</feature>
<feature type="region of interest" description="Disordered" evidence="1">
    <location>
        <begin position="24"/>
        <end position="60"/>
    </location>
</feature>
<dbReference type="Proteomes" id="UP000293342">
    <property type="component" value="Unassembled WGS sequence"/>
</dbReference>
<protein>
    <submittedName>
        <fullName evidence="3">Uncharacterized protein</fullName>
    </submittedName>
</protein>
<evidence type="ECO:0000256" key="2">
    <source>
        <dbReference type="SAM" id="SignalP"/>
    </source>
</evidence>
<dbReference type="RefSeq" id="WP_131513540.1">
    <property type="nucleotide sequence ID" value="NZ_SJKD01000002.1"/>
</dbReference>
<evidence type="ECO:0000256" key="1">
    <source>
        <dbReference type="SAM" id="MobiDB-lite"/>
    </source>
</evidence>
<name>A0A4R0JTT1_9ACTN</name>
<keyword evidence="4" id="KW-1185">Reference proteome</keyword>
<proteinExistence type="predicted"/>
<accession>A0A4R0JTT1</accession>
<feature type="compositionally biased region" description="Low complexity" evidence="1">
    <location>
        <begin position="30"/>
        <end position="51"/>
    </location>
</feature>
<dbReference type="PROSITE" id="PS51257">
    <property type="entry name" value="PROKAR_LIPOPROTEIN"/>
    <property type="match status" value="1"/>
</dbReference>
<reference evidence="3 4" key="1">
    <citation type="submission" date="2019-02" db="EMBL/GenBank/DDBJ databases">
        <title>Kribbella capetownensis sp. nov. and Kribbella speibonae sp. nov., isolated from soil.</title>
        <authorList>
            <person name="Curtis S.M."/>
            <person name="Norton I."/>
            <person name="Everest G.J."/>
            <person name="Meyers P.R."/>
        </authorList>
    </citation>
    <scope>NUCLEOTIDE SEQUENCE [LARGE SCALE GENOMIC DNA]</scope>
    <source>
        <strain evidence="3 4">YM53</strain>
    </source>
</reference>
<evidence type="ECO:0000313" key="4">
    <source>
        <dbReference type="Proteomes" id="UP000293342"/>
    </source>
</evidence>
<feature type="chain" id="PRO_5039730025" evidence="2">
    <location>
        <begin position="24"/>
        <end position="247"/>
    </location>
</feature>
<sequence>MTRFVSLPLALAAALSLSLTACGGDDKKNAAAPSTPAGTTPAPSVTPSAPSEKPSGSVTRSAAELTRALLALSDLPTGFSQVKEDPEDTSKPFSSPTSKCKTLVKYLNATEAPGAKTSVTRSFSGGQEGPYIDFGLDAMGTAAKVADLRETYDDAVSSCSKVSLKVEGESSTSMKVEEISAPKAGSGPFAFRLTGTSGPKRGLEYTAAVTGVNDVIVSVGVLAGQGSEFEAATEAAVTKAQQVLKAG</sequence>
<comment type="caution">
    <text evidence="3">The sequence shown here is derived from an EMBL/GenBank/DDBJ whole genome shotgun (WGS) entry which is preliminary data.</text>
</comment>
<dbReference type="OrthoDB" id="3828372at2"/>
<dbReference type="AlphaFoldDB" id="A0A4R0JTT1"/>
<gene>
    <name evidence="3" type="ORF">E0H75_11790</name>
</gene>
<keyword evidence="2" id="KW-0732">Signal</keyword>
<evidence type="ECO:0000313" key="3">
    <source>
        <dbReference type="EMBL" id="TCC50841.1"/>
    </source>
</evidence>
<organism evidence="3 4">
    <name type="scientific">Kribbella capetownensis</name>
    <dbReference type="NCBI Taxonomy" id="1572659"/>
    <lineage>
        <taxon>Bacteria</taxon>
        <taxon>Bacillati</taxon>
        <taxon>Actinomycetota</taxon>
        <taxon>Actinomycetes</taxon>
        <taxon>Propionibacteriales</taxon>
        <taxon>Kribbellaceae</taxon>
        <taxon>Kribbella</taxon>
    </lineage>
</organism>